<reference evidence="3 4" key="1">
    <citation type="journal article" date="2018" name="Mol. Biol. Evol.">
        <title>Broad Genomic Sampling Reveals a Smut Pathogenic Ancestry of the Fungal Clade Ustilaginomycotina.</title>
        <authorList>
            <person name="Kijpornyongpan T."/>
            <person name="Mondo S.J."/>
            <person name="Barry K."/>
            <person name="Sandor L."/>
            <person name="Lee J."/>
            <person name="Lipzen A."/>
            <person name="Pangilinan J."/>
            <person name="LaButti K."/>
            <person name="Hainaut M."/>
            <person name="Henrissat B."/>
            <person name="Grigoriev I.V."/>
            <person name="Spatafora J.W."/>
            <person name="Aime M.C."/>
        </authorList>
    </citation>
    <scope>NUCLEOTIDE SEQUENCE [LARGE SCALE GENOMIC DNA]</scope>
    <source>
        <strain evidence="3 4">MCA 4718</strain>
    </source>
</reference>
<feature type="signal peptide" evidence="2">
    <location>
        <begin position="1"/>
        <end position="26"/>
    </location>
</feature>
<feature type="chain" id="PRO_5016311931" evidence="2">
    <location>
        <begin position="27"/>
        <end position="176"/>
    </location>
</feature>
<name>A0A316UFG7_9BASI</name>
<sequence>MSTSWQWHLTLLLLCILGILPGDAFSSTVWLATRAYGDLYHAGRGDSVPVYSPSSSITSPVSVKSFHSLPELNYSPPRPKSPIREARRRRRSRNRIQKVMHRIAPPSPDPSSPGGPLHHVVVGTPIPDWSPPLSTPSWLKPSPPPPASPKLVQKKESLWTKVRGAAKKAGRCMSCA</sequence>
<accession>A0A316UFG7</accession>
<dbReference type="RefSeq" id="XP_025351149.1">
    <property type="nucleotide sequence ID" value="XM_025489428.1"/>
</dbReference>
<feature type="compositionally biased region" description="Basic residues" evidence="1">
    <location>
        <begin position="86"/>
        <end position="101"/>
    </location>
</feature>
<dbReference type="GeneID" id="37011162"/>
<dbReference type="AlphaFoldDB" id="A0A316UFG7"/>
<evidence type="ECO:0000313" key="4">
    <source>
        <dbReference type="Proteomes" id="UP000245942"/>
    </source>
</evidence>
<dbReference type="EMBL" id="KZ819321">
    <property type="protein sequence ID" value="PWN23989.1"/>
    <property type="molecule type" value="Genomic_DNA"/>
</dbReference>
<proteinExistence type="predicted"/>
<feature type="region of interest" description="Disordered" evidence="1">
    <location>
        <begin position="132"/>
        <end position="151"/>
    </location>
</feature>
<keyword evidence="2" id="KW-0732">Signal</keyword>
<keyword evidence="4" id="KW-1185">Reference proteome</keyword>
<organism evidence="3 4">
    <name type="scientific">Pseudomicrostroma glucosiphilum</name>
    <dbReference type="NCBI Taxonomy" id="1684307"/>
    <lineage>
        <taxon>Eukaryota</taxon>
        <taxon>Fungi</taxon>
        <taxon>Dikarya</taxon>
        <taxon>Basidiomycota</taxon>
        <taxon>Ustilaginomycotina</taxon>
        <taxon>Exobasidiomycetes</taxon>
        <taxon>Microstromatales</taxon>
        <taxon>Microstromatales incertae sedis</taxon>
        <taxon>Pseudomicrostroma</taxon>
    </lineage>
</organism>
<protein>
    <submittedName>
        <fullName evidence="3">Uncharacterized protein</fullName>
    </submittedName>
</protein>
<evidence type="ECO:0000256" key="1">
    <source>
        <dbReference type="SAM" id="MobiDB-lite"/>
    </source>
</evidence>
<evidence type="ECO:0000256" key="2">
    <source>
        <dbReference type="SAM" id="SignalP"/>
    </source>
</evidence>
<evidence type="ECO:0000313" key="3">
    <source>
        <dbReference type="EMBL" id="PWN23989.1"/>
    </source>
</evidence>
<feature type="region of interest" description="Disordered" evidence="1">
    <location>
        <begin position="70"/>
        <end position="124"/>
    </location>
</feature>
<gene>
    <name evidence="3" type="ORF">BCV69DRAFT_16176</name>
</gene>
<dbReference type="Proteomes" id="UP000245942">
    <property type="component" value="Unassembled WGS sequence"/>
</dbReference>